<name>A0A1M4YKJ9_9FIRM</name>
<comment type="similarity">
    <text evidence="1">Belongs to the 5'(3')-deoxyribonucleotidase family.</text>
</comment>
<dbReference type="RefSeq" id="WP_072935870.1">
    <property type="nucleotide sequence ID" value="NZ_FQUG01000006.1"/>
</dbReference>
<dbReference type="GO" id="GO:0009264">
    <property type="term" value="P:deoxyribonucleotide catabolic process"/>
    <property type="evidence" value="ECO:0007669"/>
    <property type="project" value="InterPro"/>
</dbReference>
<dbReference type="InterPro" id="IPR036412">
    <property type="entry name" value="HAD-like_sf"/>
</dbReference>
<evidence type="ECO:0000313" key="3">
    <source>
        <dbReference type="EMBL" id="SHF06375.1"/>
    </source>
</evidence>
<gene>
    <name evidence="3" type="ORF">SAMN02745190_01791</name>
</gene>
<dbReference type="EMBL" id="FQUG01000006">
    <property type="protein sequence ID" value="SHF06375.1"/>
    <property type="molecule type" value="Genomic_DNA"/>
</dbReference>
<feature type="active site" description="Nucleophile" evidence="2">
    <location>
        <position position="9"/>
    </location>
</feature>
<dbReference type="InterPro" id="IPR010708">
    <property type="entry name" value="5'(3')-deoxyribonucleotidase"/>
</dbReference>
<dbReference type="Pfam" id="PF06941">
    <property type="entry name" value="NT5C"/>
    <property type="match status" value="1"/>
</dbReference>
<evidence type="ECO:0000256" key="1">
    <source>
        <dbReference type="ARBA" id="ARBA00009589"/>
    </source>
</evidence>
<dbReference type="AlphaFoldDB" id="A0A1M4YKJ9"/>
<proteinExistence type="inferred from homology"/>
<dbReference type="Proteomes" id="UP000184404">
    <property type="component" value="Unassembled WGS sequence"/>
</dbReference>
<sequence length="163" mass="18894">MKIKKIYFDLDGVLADFDRGVRELCGMEPVDQSNKNQGDDDRLFEAIKNVDHFYNKLELCPGAKEMFQQLDKEYPGACEILSGIPKPRRGIDTAADDKSEWVRRNLGKHIKVNIVYREEKKNYVTGRDCILIDDYEKNIREWEKGGGTGILFISAEETLKRFR</sequence>
<feature type="active site" description="Proton donor" evidence="2">
    <location>
        <position position="11"/>
    </location>
</feature>
<dbReference type="SUPFAM" id="SSF56784">
    <property type="entry name" value="HAD-like"/>
    <property type="match status" value="1"/>
</dbReference>
<dbReference type="GO" id="GO:0008253">
    <property type="term" value="F:5'-nucleotidase activity"/>
    <property type="evidence" value="ECO:0007669"/>
    <property type="project" value="InterPro"/>
</dbReference>
<dbReference type="STRING" id="1123243.SAMN02745190_01791"/>
<dbReference type="OrthoDB" id="1654944at2"/>
<accession>A0A1M4YKJ9</accession>
<evidence type="ECO:0000256" key="2">
    <source>
        <dbReference type="PIRSR" id="PIRSR610708-1"/>
    </source>
</evidence>
<reference evidence="3 4" key="1">
    <citation type="submission" date="2016-11" db="EMBL/GenBank/DDBJ databases">
        <authorList>
            <person name="Jaros S."/>
            <person name="Januszkiewicz K."/>
            <person name="Wedrychowicz H."/>
        </authorList>
    </citation>
    <scope>NUCLEOTIDE SEQUENCE [LARGE SCALE GENOMIC DNA]</scope>
    <source>
        <strain evidence="3 4">DSM 10502</strain>
    </source>
</reference>
<organism evidence="3 4">
    <name type="scientific">Schwartzia succinivorans DSM 10502</name>
    <dbReference type="NCBI Taxonomy" id="1123243"/>
    <lineage>
        <taxon>Bacteria</taxon>
        <taxon>Bacillati</taxon>
        <taxon>Bacillota</taxon>
        <taxon>Negativicutes</taxon>
        <taxon>Selenomonadales</taxon>
        <taxon>Selenomonadaceae</taxon>
        <taxon>Schwartzia</taxon>
    </lineage>
</organism>
<protein>
    <submittedName>
        <fullName evidence="3">5' nucleotidase, deoxy (Pyrimidine), type C protein (NT5C)</fullName>
    </submittedName>
</protein>
<dbReference type="InterPro" id="IPR023214">
    <property type="entry name" value="HAD_sf"/>
</dbReference>
<dbReference type="Gene3D" id="3.40.50.1000">
    <property type="entry name" value="HAD superfamily/HAD-like"/>
    <property type="match status" value="1"/>
</dbReference>
<evidence type="ECO:0000313" key="4">
    <source>
        <dbReference type="Proteomes" id="UP000184404"/>
    </source>
</evidence>
<keyword evidence="4" id="KW-1185">Reference proteome</keyword>